<comment type="catalytic activity">
    <reaction evidence="2">
        <text>2 GTP = 3',3'-c-di-GMP + 2 diphosphate</text>
        <dbReference type="Rhea" id="RHEA:24898"/>
        <dbReference type="ChEBI" id="CHEBI:33019"/>
        <dbReference type="ChEBI" id="CHEBI:37565"/>
        <dbReference type="ChEBI" id="CHEBI:58805"/>
        <dbReference type="EC" id="2.7.7.65"/>
    </reaction>
</comment>
<evidence type="ECO:0000259" key="4">
    <source>
        <dbReference type="PROSITE" id="PS50887"/>
    </source>
</evidence>
<dbReference type="SMART" id="SM00267">
    <property type="entry name" value="GGDEF"/>
    <property type="match status" value="1"/>
</dbReference>
<organism evidence="5 6">
    <name type="scientific">Undibacterium luofuense</name>
    <dbReference type="NCBI Taxonomy" id="2828733"/>
    <lineage>
        <taxon>Bacteria</taxon>
        <taxon>Pseudomonadati</taxon>
        <taxon>Pseudomonadota</taxon>
        <taxon>Betaproteobacteria</taxon>
        <taxon>Burkholderiales</taxon>
        <taxon>Oxalobacteraceae</taxon>
        <taxon>Undibacterium</taxon>
    </lineage>
</organism>
<dbReference type="RefSeq" id="WP_212688468.1">
    <property type="nucleotide sequence ID" value="NZ_JAGSPN010000010.1"/>
</dbReference>
<evidence type="ECO:0000256" key="3">
    <source>
        <dbReference type="SAM" id="Coils"/>
    </source>
</evidence>
<reference evidence="5" key="1">
    <citation type="submission" date="2021-04" db="EMBL/GenBank/DDBJ databases">
        <title>novel species isolated from subtropical streams in China.</title>
        <authorList>
            <person name="Lu H."/>
        </authorList>
    </citation>
    <scope>NUCLEOTIDE SEQUENCE</scope>
    <source>
        <strain evidence="5">LFS511W</strain>
    </source>
</reference>
<keyword evidence="6" id="KW-1185">Reference proteome</keyword>
<dbReference type="GO" id="GO:0005886">
    <property type="term" value="C:plasma membrane"/>
    <property type="evidence" value="ECO:0007669"/>
    <property type="project" value="TreeGrafter"/>
</dbReference>
<dbReference type="EMBL" id="JAGSPN010000010">
    <property type="protein sequence ID" value="MBR7783174.1"/>
    <property type="molecule type" value="Genomic_DNA"/>
</dbReference>
<proteinExistence type="predicted"/>
<dbReference type="PANTHER" id="PTHR45138">
    <property type="entry name" value="REGULATORY COMPONENTS OF SENSORY TRANSDUCTION SYSTEM"/>
    <property type="match status" value="1"/>
</dbReference>
<gene>
    <name evidence="5" type="ORF">KDM89_13555</name>
</gene>
<dbReference type="NCBIfam" id="TIGR00254">
    <property type="entry name" value="GGDEF"/>
    <property type="match status" value="1"/>
</dbReference>
<dbReference type="PROSITE" id="PS50887">
    <property type="entry name" value="GGDEF"/>
    <property type="match status" value="1"/>
</dbReference>
<dbReference type="InterPro" id="IPR050469">
    <property type="entry name" value="Diguanylate_Cyclase"/>
</dbReference>
<dbReference type="GO" id="GO:0052621">
    <property type="term" value="F:diguanylate cyclase activity"/>
    <property type="evidence" value="ECO:0007669"/>
    <property type="project" value="UniProtKB-EC"/>
</dbReference>
<evidence type="ECO:0000313" key="5">
    <source>
        <dbReference type="EMBL" id="MBR7783174.1"/>
    </source>
</evidence>
<evidence type="ECO:0000256" key="2">
    <source>
        <dbReference type="ARBA" id="ARBA00034247"/>
    </source>
</evidence>
<evidence type="ECO:0000313" key="6">
    <source>
        <dbReference type="Proteomes" id="UP000680067"/>
    </source>
</evidence>
<dbReference type="Proteomes" id="UP000680067">
    <property type="component" value="Unassembled WGS sequence"/>
</dbReference>
<protein>
    <recommendedName>
        <fullName evidence="1">diguanylate cyclase</fullName>
        <ecNumber evidence="1">2.7.7.65</ecNumber>
    </recommendedName>
</protein>
<dbReference type="AlphaFoldDB" id="A0A941I7T7"/>
<comment type="caution">
    <text evidence="5">The sequence shown here is derived from an EMBL/GenBank/DDBJ whole genome shotgun (WGS) entry which is preliminary data.</text>
</comment>
<accession>A0A941I7T7</accession>
<dbReference type="GO" id="GO:0043709">
    <property type="term" value="P:cell adhesion involved in single-species biofilm formation"/>
    <property type="evidence" value="ECO:0007669"/>
    <property type="project" value="TreeGrafter"/>
</dbReference>
<dbReference type="PANTHER" id="PTHR45138:SF9">
    <property type="entry name" value="DIGUANYLATE CYCLASE DGCM-RELATED"/>
    <property type="match status" value="1"/>
</dbReference>
<dbReference type="Gene3D" id="3.30.70.270">
    <property type="match status" value="1"/>
</dbReference>
<sequence length="310" mass="35429">MTEHLNLNEMAGEGLLENPYLLVSLFDQHDILRAANPPFCEAYGARTDGSMSWEQLIRENYEQQRGVRIRADDIEAWIRSAYSRRGKQPFRGFEADLTDGRWVWMTETILPNRWMLCVGMDITHQRQEGRELRYARDLALREASTDVLTGISNRRAMMRNLQQQVRSAAEQKRQLHIALIDIDHFKAVNDTYGHATGDQVLIHFARTLQACIRREDACGRVGGEEFLLLLPDVGQQQALQICERLLERLRKSHPLAQLPAFRYSASVGMTSLQDDTDTARLLALADGALYEAKRSGRDRIVFRSAAEISN</sequence>
<dbReference type="SUPFAM" id="SSF55073">
    <property type="entry name" value="Nucleotide cyclase"/>
    <property type="match status" value="1"/>
</dbReference>
<evidence type="ECO:0000256" key="1">
    <source>
        <dbReference type="ARBA" id="ARBA00012528"/>
    </source>
</evidence>
<feature type="domain" description="GGDEF" evidence="4">
    <location>
        <begin position="173"/>
        <end position="305"/>
    </location>
</feature>
<dbReference type="InterPro" id="IPR043128">
    <property type="entry name" value="Rev_trsase/Diguanyl_cyclase"/>
</dbReference>
<dbReference type="FunFam" id="3.30.70.270:FF:000001">
    <property type="entry name" value="Diguanylate cyclase domain protein"/>
    <property type="match status" value="1"/>
</dbReference>
<feature type="coiled-coil region" evidence="3">
    <location>
        <begin position="151"/>
        <end position="178"/>
    </location>
</feature>
<keyword evidence="3" id="KW-0175">Coiled coil</keyword>
<dbReference type="CDD" id="cd01949">
    <property type="entry name" value="GGDEF"/>
    <property type="match status" value="1"/>
</dbReference>
<dbReference type="InterPro" id="IPR029787">
    <property type="entry name" value="Nucleotide_cyclase"/>
</dbReference>
<dbReference type="EC" id="2.7.7.65" evidence="1"/>
<dbReference type="InterPro" id="IPR000160">
    <property type="entry name" value="GGDEF_dom"/>
</dbReference>
<dbReference type="GO" id="GO:1902201">
    <property type="term" value="P:negative regulation of bacterial-type flagellum-dependent cell motility"/>
    <property type="evidence" value="ECO:0007669"/>
    <property type="project" value="TreeGrafter"/>
</dbReference>
<dbReference type="Pfam" id="PF00990">
    <property type="entry name" value="GGDEF"/>
    <property type="match status" value="1"/>
</dbReference>
<name>A0A941I7T7_9BURK</name>